<evidence type="ECO:0000256" key="2">
    <source>
        <dbReference type="SAM" id="Phobius"/>
    </source>
</evidence>
<keyword evidence="4" id="KW-1185">Reference proteome</keyword>
<gene>
    <name evidence="3" type="ORF">BaRGS_00005233</name>
</gene>
<name>A0ABD0LXC2_9CAEN</name>
<proteinExistence type="predicted"/>
<organism evidence="3 4">
    <name type="scientific">Batillaria attramentaria</name>
    <dbReference type="NCBI Taxonomy" id="370345"/>
    <lineage>
        <taxon>Eukaryota</taxon>
        <taxon>Metazoa</taxon>
        <taxon>Spiralia</taxon>
        <taxon>Lophotrochozoa</taxon>
        <taxon>Mollusca</taxon>
        <taxon>Gastropoda</taxon>
        <taxon>Caenogastropoda</taxon>
        <taxon>Sorbeoconcha</taxon>
        <taxon>Cerithioidea</taxon>
        <taxon>Batillariidae</taxon>
        <taxon>Batillaria</taxon>
    </lineage>
</organism>
<accession>A0ABD0LXC2</accession>
<feature type="region of interest" description="Disordered" evidence="1">
    <location>
        <begin position="302"/>
        <end position="385"/>
    </location>
</feature>
<dbReference type="EMBL" id="JACVVK020000019">
    <property type="protein sequence ID" value="KAK7503694.1"/>
    <property type="molecule type" value="Genomic_DNA"/>
</dbReference>
<reference evidence="3 4" key="1">
    <citation type="journal article" date="2023" name="Sci. Data">
        <title>Genome assembly of the Korean intertidal mud-creeper Batillaria attramentaria.</title>
        <authorList>
            <person name="Patra A.K."/>
            <person name="Ho P.T."/>
            <person name="Jun S."/>
            <person name="Lee S.J."/>
            <person name="Kim Y."/>
            <person name="Won Y.J."/>
        </authorList>
    </citation>
    <scope>NUCLEOTIDE SEQUENCE [LARGE SCALE GENOMIC DNA]</scope>
    <source>
        <strain evidence="3">Wonlab-2016</strain>
    </source>
</reference>
<keyword evidence="2" id="KW-0472">Membrane</keyword>
<feature type="compositionally biased region" description="Polar residues" evidence="1">
    <location>
        <begin position="221"/>
        <end position="239"/>
    </location>
</feature>
<feature type="transmembrane region" description="Helical" evidence="2">
    <location>
        <begin position="154"/>
        <end position="178"/>
    </location>
</feature>
<evidence type="ECO:0000256" key="1">
    <source>
        <dbReference type="SAM" id="MobiDB-lite"/>
    </source>
</evidence>
<evidence type="ECO:0000313" key="4">
    <source>
        <dbReference type="Proteomes" id="UP001519460"/>
    </source>
</evidence>
<feature type="region of interest" description="Disordered" evidence="1">
    <location>
        <begin position="261"/>
        <end position="286"/>
    </location>
</feature>
<comment type="caution">
    <text evidence="3">The sequence shown here is derived from an EMBL/GenBank/DDBJ whole genome shotgun (WGS) entry which is preliminary data.</text>
</comment>
<dbReference type="Proteomes" id="UP001519460">
    <property type="component" value="Unassembled WGS sequence"/>
</dbReference>
<protein>
    <submittedName>
        <fullName evidence="3">Uncharacterized protein</fullName>
    </submittedName>
</protein>
<keyword evidence="2" id="KW-1133">Transmembrane helix</keyword>
<feature type="region of interest" description="Disordered" evidence="1">
    <location>
        <begin position="221"/>
        <end position="246"/>
    </location>
</feature>
<feature type="compositionally biased region" description="Gly residues" evidence="1">
    <location>
        <begin position="307"/>
        <end position="317"/>
    </location>
</feature>
<evidence type="ECO:0000313" key="3">
    <source>
        <dbReference type="EMBL" id="KAK7503694.1"/>
    </source>
</evidence>
<keyword evidence="2" id="KW-0812">Transmembrane</keyword>
<sequence>MLAVTDQTGIITDVCSKREQEKNTVYWVSEKKSVLLTGHGSVHSAATFDCSFIIGAATTGSKILQLRFEALYIADCGVALTINQSSNSDFTTDQSLMLRLSCGHGAVGTLHSKPRHYVKVNLHKVENKLYARHNFRINVTVADSLPATGLETHYLIIIAVVMFVVVGVSLGVLVKYLIRRSERWREHRRERNMERAIRLYNNQEAPPESDYMYTAVPYQDMTNTANGQDSHSHQASSRPGRNRSGDIAFVHADGHIETFRMRDNPLDRPSGGNSTPASSHGDAGDENRGVLVIQRGVGLVQRSPAVGNGGSGVGGGLPRVPGAGASDADADTVPETNATVDESGDLPPSYEEALNMPTPLDPESPFYANLDTGNLCKNAEENSKT</sequence>
<dbReference type="AlphaFoldDB" id="A0ABD0LXC2"/>